<feature type="transmembrane region" description="Helical" evidence="9">
    <location>
        <begin position="1155"/>
        <end position="1179"/>
    </location>
</feature>
<feature type="transmembrane region" description="Helical" evidence="9">
    <location>
        <begin position="1081"/>
        <end position="1101"/>
    </location>
</feature>
<dbReference type="Pfam" id="PF01061">
    <property type="entry name" value="ABC2_membrane"/>
    <property type="match status" value="2"/>
</dbReference>
<dbReference type="InterPro" id="IPR017871">
    <property type="entry name" value="ABC_transporter-like_CS"/>
</dbReference>
<feature type="transmembrane region" description="Helical" evidence="9">
    <location>
        <begin position="1261"/>
        <end position="1286"/>
    </location>
</feature>
<dbReference type="GO" id="GO:0016887">
    <property type="term" value="F:ATP hydrolysis activity"/>
    <property type="evidence" value="ECO:0007669"/>
    <property type="project" value="InterPro"/>
</dbReference>
<evidence type="ECO:0000313" key="12">
    <source>
        <dbReference type="Proteomes" id="UP000790347"/>
    </source>
</evidence>
<organism evidence="11 12">
    <name type="scientific">Dermatophagoides farinae</name>
    <name type="common">American house dust mite</name>
    <dbReference type="NCBI Taxonomy" id="6954"/>
    <lineage>
        <taxon>Eukaryota</taxon>
        <taxon>Metazoa</taxon>
        <taxon>Ecdysozoa</taxon>
        <taxon>Arthropoda</taxon>
        <taxon>Chelicerata</taxon>
        <taxon>Arachnida</taxon>
        <taxon>Acari</taxon>
        <taxon>Acariformes</taxon>
        <taxon>Sarcoptiformes</taxon>
        <taxon>Astigmata</taxon>
        <taxon>Psoroptidia</taxon>
        <taxon>Analgoidea</taxon>
        <taxon>Pyroglyphidae</taxon>
        <taxon>Dermatophagoidinae</taxon>
        <taxon>Dermatophagoides</taxon>
    </lineage>
</organism>
<feature type="transmembrane region" description="Helical" evidence="9">
    <location>
        <begin position="555"/>
        <end position="577"/>
    </location>
</feature>
<feature type="transmembrane region" description="Helical" evidence="9">
    <location>
        <begin position="350"/>
        <end position="368"/>
    </location>
</feature>
<evidence type="ECO:0000256" key="3">
    <source>
        <dbReference type="ARBA" id="ARBA00022448"/>
    </source>
</evidence>
<comment type="subcellular location">
    <subcellularLocation>
        <location evidence="1">Membrane</location>
        <topology evidence="1">Multi-pass membrane protein</topology>
    </subcellularLocation>
</comment>
<proteinExistence type="inferred from homology"/>
<evidence type="ECO:0000256" key="6">
    <source>
        <dbReference type="ARBA" id="ARBA00022840"/>
    </source>
</evidence>
<keyword evidence="4 9" id="KW-0812">Transmembrane</keyword>
<reference evidence="11" key="1">
    <citation type="submission" date="2013-05" db="EMBL/GenBank/DDBJ databases">
        <authorList>
            <person name="Yim A.K.Y."/>
            <person name="Chan T.F."/>
            <person name="Ji K.M."/>
            <person name="Liu X.Y."/>
            <person name="Zhou J.W."/>
            <person name="Li R.Q."/>
            <person name="Yang K.Y."/>
            <person name="Li J."/>
            <person name="Li M."/>
            <person name="Law P.T.W."/>
            <person name="Wu Y.L."/>
            <person name="Cai Z.L."/>
            <person name="Qin H."/>
            <person name="Bao Y."/>
            <person name="Leung R.K.K."/>
            <person name="Ng P.K.S."/>
            <person name="Zou J."/>
            <person name="Zhong X.J."/>
            <person name="Ran P.X."/>
            <person name="Zhong N.S."/>
            <person name="Liu Z.G."/>
            <person name="Tsui S.K.W."/>
        </authorList>
    </citation>
    <scope>NUCLEOTIDE SEQUENCE</scope>
    <source>
        <strain evidence="11">Derf</strain>
        <tissue evidence="11">Whole organism</tissue>
    </source>
</reference>
<dbReference type="GO" id="GO:0005524">
    <property type="term" value="F:ATP binding"/>
    <property type="evidence" value="ECO:0007669"/>
    <property type="project" value="UniProtKB-KW"/>
</dbReference>
<dbReference type="PANTHER" id="PTHR48041:SF91">
    <property type="entry name" value="ABC TRANSPORTER G FAMILY MEMBER 28"/>
    <property type="match status" value="1"/>
</dbReference>
<accession>A0A922HP82</accession>
<dbReference type="Proteomes" id="UP000790347">
    <property type="component" value="Unassembled WGS sequence"/>
</dbReference>
<evidence type="ECO:0000313" key="11">
    <source>
        <dbReference type="EMBL" id="KAH9493760.1"/>
    </source>
</evidence>
<dbReference type="GO" id="GO:0016020">
    <property type="term" value="C:membrane"/>
    <property type="evidence" value="ECO:0007669"/>
    <property type="project" value="UniProtKB-SubCell"/>
</dbReference>
<comment type="similarity">
    <text evidence="2">Belongs to the ABC transporter superfamily. ABCG family. Eye pigment precursor importer (TC 3.A.1.204) subfamily.</text>
</comment>
<evidence type="ECO:0000256" key="2">
    <source>
        <dbReference type="ARBA" id="ARBA00005814"/>
    </source>
</evidence>
<keyword evidence="5" id="KW-0547">Nucleotide-binding</keyword>
<keyword evidence="7 9" id="KW-1133">Transmembrane helix</keyword>
<gene>
    <name evidence="11" type="primary">wht-4_32</name>
    <name evidence="11" type="ORF">DERF_014493</name>
</gene>
<dbReference type="SMART" id="SM00382">
    <property type="entry name" value="AAA"/>
    <property type="match status" value="2"/>
</dbReference>
<comment type="caution">
    <text evidence="11">The sequence shown here is derived from an EMBL/GenBank/DDBJ whole genome shotgun (WGS) entry which is preliminary data.</text>
</comment>
<evidence type="ECO:0000256" key="9">
    <source>
        <dbReference type="SAM" id="Phobius"/>
    </source>
</evidence>
<evidence type="ECO:0000256" key="5">
    <source>
        <dbReference type="ARBA" id="ARBA00022741"/>
    </source>
</evidence>
<reference evidence="11" key="2">
    <citation type="journal article" date="2022" name="Res Sq">
        <title>Comparative Genomics Reveals Insights into the Divergent Evolution of Astigmatic Mites and Household Pest Adaptations.</title>
        <authorList>
            <person name="Xiong Q."/>
            <person name="Wan A.T.-Y."/>
            <person name="Liu X.-Y."/>
            <person name="Fung C.S.-H."/>
            <person name="Xiao X."/>
            <person name="Malainual N."/>
            <person name="Hou J."/>
            <person name="Wang L."/>
            <person name="Wang M."/>
            <person name="Yang K."/>
            <person name="Cui Y."/>
            <person name="Leung E."/>
            <person name="Nong W."/>
            <person name="Shin S.-K."/>
            <person name="Au S."/>
            <person name="Jeong K.Y."/>
            <person name="Chew F.T."/>
            <person name="Hui J."/>
            <person name="Leung T.F."/>
            <person name="Tungtrongchitr A."/>
            <person name="Zhong N."/>
            <person name="Liu Z."/>
            <person name="Tsui S."/>
        </authorList>
    </citation>
    <scope>NUCLEOTIDE SEQUENCE</scope>
    <source>
        <strain evidence="11">Derf</strain>
        <tissue evidence="11">Whole organism</tissue>
    </source>
</reference>
<feature type="domain" description="ABC transporter" evidence="10">
    <location>
        <begin position="12"/>
        <end position="259"/>
    </location>
</feature>
<evidence type="ECO:0000256" key="7">
    <source>
        <dbReference type="ARBA" id="ARBA00022989"/>
    </source>
</evidence>
<feature type="transmembrane region" description="Helical" evidence="9">
    <location>
        <begin position="609"/>
        <end position="630"/>
    </location>
</feature>
<feature type="transmembrane region" description="Helical" evidence="9">
    <location>
        <begin position="493"/>
        <end position="514"/>
    </location>
</feature>
<feature type="domain" description="ABC transporter" evidence="10">
    <location>
        <begin position="707"/>
        <end position="942"/>
    </location>
</feature>
<dbReference type="PROSITE" id="PS50893">
    <property type="entry name" value="ABC_TRANSPORTER_2"/>
    <property type="match status" value="2"/>
</dbReference>
<dbReference type="InterPro" id="IPR050352">
    <property type="entry name" value="ABCG_transporters"/>
</dbReference>
<feature type="transmembrane region" description="Helical" evidence="9">
    <location>
        <begin position="1185"/>
        <end position="1202"/>
    </location>
</feature>
<dbReference type="SUPFAM" id="SSF52540">
    <property type="entry name" value="P-loop containing nucleoside triphosphate hydrolases"/>
    <property type="match status" value="2"/>
</dbReference>
<evidence type="ECO:0000256" key="4">
    <source>
        <dbReference type="ARBA" id="ARBA00022692"/>
    </source>
</evidence>
<keyword evidence="3" id="KW-0813">Transport</keyword>
<sequence>MNDDNQCSNVSIAWKNLSFGVNTNLFNSKRKIILQQLNGHLNYQSLNGFLGPSGSGKTTLLNCLNGTLRTGISPFSRIYFNQNDEQQPTPVIRMIEQHVHETIIGKMTIRQVLQYAFRFKNSNKDASKMDKHIEQILKELLLDKSILDNRFEKCSGGEQKRVAIAQELMSLQQPNFLFLDEPTTGLDSNSALLVMQCLRRLIDHNNNHLTILVSIHAPNSELLNLFDQLYILAKGGVCIYFDRPENLEMKLEQDINNNSEEMKKDRPAIERYLKIACKGIDDNDVQRMANSNLEEQRDKSSSMFEMEKKFELANNNSKITNNRKPFNIQDFLLQLNRMANLTFITGRMKLLKHFLTFLSFSMLLSMLFKQSIVRPDTCYRIDNDDDYDYESKKNVTCFQQLEDEHNVDQYRLYLGMANTINGFAIACLSVLEFMSLIRIFRNEHRNQWYSLGTFYWSFMIIKLIELALISGYITVMIYFFIDHTYVDDNEINLNRLAHFFLFIMMNNIYLQSYGFLFGSLFYNQEIVLIMTIVTIQTIQLFNGVMFSIERMKKPMLILISDLLMSTVTQNGLMYSFYVLDRCDSEKELSYALVDYGIDQNLIYKNLIKIMAAILIIRGASLLIMLIRFSAPRIKLQRSIRRRESSTRNREMLAIDFNNSMEMKNMKIDLNEITRQKVDKEIEFEQFSCGKILIAWRSITLFASDSIYEIRSVNDVKSKTKLILRNLNGQFRFGTLNAVMGPSGAGKTSLLKVLNGQMKTRLSEESRFYLSKYCPTRICYLTQEVSGHLMPGLTTLQSLIYASRLKNVLEESIVNHESIAKNILNELGIADTADTYVQKCSGGERKRLALGLELTSLHMPNLICIDEPTSGLDSNSAEVVVACLRKLARTHNLTIIMSIHQPNIEILMMLDQLYVLAKGGVCVYSGKPAEIQQNLPLDSIHENRLLPIDRLMKYSCHNYKDSLVQDLSRSIDEKILAEDENMANDTVNVIDGIPTQRNRFTLKSCWILILRYITFVRGYQWIFFAVFSYLCIFQGLLFIFMFDRQMIYTDGCFNPEDDLNTTCNRTQEDDDEVFNLEISFRYIIAFANICISIFLIQASFLFSKDIIYFWNEFRNGWYSTGAFYLPRITLEWMLILTMISILVYMIDIYEEILPGIYLWLFIILVLGIISTQGIGNLLAILTTGELTILVITIPGVVVLCVLLGNTATPIGQLHYFYQFLSLLSPARFIIESMALLQYGFNRCHEKEIQITLYQLRIHHDEHFNFCIIMLIIQCIFYHMVAFTLIMIKSNPFESRKHRAKKILQFHESMKRSNVYIPGLGCDHHFVIRRIEI</sequence>
<dbReference type="GO" id="GO:0140359">
    <property type="term" value="F:ABC-type transporter activity"/>
    <property type="evidence" value="ECO:0007669"/>
    <property type="project" value="InterPro"/>
</dbReference>
<dbReference type="PANTHER" id="PTHR48041">
    <property type="entry name" value="ABC TRANSPORTER G FAMILY MEMBER 28"/>
    <property type="match status" value="1"/>
</dbReference>
<feature type="transmembrane region" description="Helical" evidence="9">
    <location>
        <begin position="1020"/>
        <end position="1041"/>
    </location>
</feature>
<dbReference type="InterPro" id="IPR013525">
    <property type="entry name" value="ABC2_TM"/>
</dbReference>
<dbReference type="PROSITE" id="PS00211">
    <property type="entry name" value="ABC_TRANSPORTER_1"/>
    <property type="match status" value="2"/>
</dbReference>
<dbReference type="InterPro" id="IPR027417">
    <property type="entry name" value="P-loop_NTPase"/>
</dbReference>
<dbReference type="Pfam" id="PF00005">
    <property type="entry name" value="ABC_tran"/>
    <property type="match status" value="2"/>
</dbReference>
<evidence type="ECO:0000259" key="10">
    <source>
        <dbReference type="PROSITE" id="PS50893"/>
    </source>
</evidence>
<dbReference type="EMBL" id="ASGP02000008">
    <property type="protein sequence ID" value="KAH9493760.1"/>
    <property type="molecule type" value="Genomic_DNA"/>
</dbReference>
<dbReference type="InterPro" id="IPR003439">
    <property type="entry name" value="ABC_transporter-like_ATP-bd"/>
</dbReference>
<dbReference type="Gene3D" id="3.40.50.300">
    <property type="entry name" value="P-loop containing nucleotide triphosphate hydrolases"/>
    <property type="match status" value="2"/>
</dbReference>
<keyword evidence="8 9" id="KW-0472">Membrane</keyword>
<feature type="transmembrane region" description="Helical" evidence="9">
    <location>
        <begin position="1121"/>
        <end position="1143"/>
    </location>
</feature>
<evidence type="ECO:0000256" key="8">
    <source>
        <dbReference type="ARBA" id="ARBA00023136"/>
    </source>
</evidence>
<feature type="transmembrane region" description="Helical" evidence="9">
    <location>
        <begin position="460"/>
        <end position="481"/>
    </location>
</feature>
<dbReference type="InterPro" id="IPR003593">
    <property type="entry name" value="AAA+_ATPase"/>
</dbReference>
<evidence type="ECO:0000256" key="1">
    <source>
        <dbReference type="ARBA" id="ARBA00004141"/>
    </source>
</evidence>
<name>A0A922HP82_DERFA</name>
<feature type="transmembrane region" description="Helical" evidence="9">
    <location>
        <begin position="526"/>
        <end position="548"/>
    </location>
</feature>
<protein>
    <submittedName>
        <fullName evidence="11">ABC protein, sub ABCG</fullName>
    </submittedName>
</protein>
<keyword evidence="12" id="KW-1185">Reference proteome</keyword>
<keyword evidence="6" id="KW-0067">ATP-binding</keyword>
<feature type="transmembrane region" description="Helical" evidence="9">
    <location>
        <begin position="420"/>
        <end position="440"/>
    </location>
</feature>